<protein>
    <submittedName>
        <fullName evidence="1">Uncharacterized protein</fullName>
    </submittedName>
</protein>
<accession>A0A2P2Q7D0</accession>
<reference evidence="1" key="1">
    <citation type="submission" date="2018-02" db="EMBL/GenBank/DDBJ databases">
        <title>Rhizophora mucronata_Transcriptome.</title>
        <authorList>
            <person name="Meera S.P."/>
            <person name="Sreeshan A."/>
            <person name="Augustine A."/>
        </authorList>
    </citation>
    <scope>NUCLEOTIDE SEQUENCE</scope>
    <source>
        <tissue evidence="1">Leaf</tissue>
    </source>
</reference>
<dbReference type="EMBL" id="GGEC01082366">
    <property type="protein sequence ID" value="MBX62850.1"/>
    <property type="molecule type" value="Transcribed_RNA"/>
</dbReference>
<organism evidence="1">
    <name type="scientific">Rhizophora mucronata</name>
    <name type="common">Asiatic mangrove</name>
    <dbReference type="NCBI Taxonomy" id="61149"/>
    <lineage>
        <taxon>Eukaryota</taxon>
        <taxon>Viridiplantae</taxon>
        <taxon>Streptophyta</taxon>
        <taxon>Embryophyta</taxon>
        <taxon>Tracheophyta</taxon>
        <taxon>Spermatophyta</taxon>
        <taxon>Magnoliopsida</taxon>
        <taxon>eudicotyledons</taxon>
        <taxon>Gunneridae</taxon>
        <taxon>Pentapetalae</taxon>
        <taxon>rosids</taxon>
        <taxon>fabids</taxon>
        <taxon>Malpighiales</taxon>
        <taxon>Rhizophoraceae</taxon>
        <taxon>Rhizophora</taxon>
    </lineage>
</organism>
<name>A0A2P2Q7D0_RHIMU</name>
<sequence length="30" mass="3471">MNKLPFSIVLRIILAPSGFGFNTQVCYFFF</sequence>
<proteinExistence type="predicted"/>
<dbReference type="AlphaFoldDB" id="A0A2P2Q7D0"/>
<evidence type="ECO:0000313" key="1">
    <source>
        <dbReference type="EMBL" id="MBX62850.1"/>
    </source>
</evidence>